<name>A0ABV2LWN0_9FLAO</name>
<dbReference type="InterPro" id="IPR026341">
    <property type="entry name" value="T9SS_type_B"/>
</dbReference>
<protein>
    <submittedName>
        <fullName evidence="2">Gliding motility-associated-like protein</fullName>
    </submittedName>
</protein>
<feature type="chain" id="PRO_5045924818" evidence="1">
    <location>
        <begin position="20"/>
        <end position="1219"/>
    </location>
</feature>
<dbReference type="EMBL" id="JBEPMO010000008">
    <property type="protein sequence ID" value="MET3732022.1"/>
    <property type="molecule type" value="Genomic_DNA"/>
</dbReference>
<evidence type="ECO:0000313" key="3">
    <source>
        <dbReference type="Proteomes" id="UP001549146"/>
    </source>
</evidence>
<accession>A0ABV2LWN0</accession>
<keyword evidence="1" id="KW-0732">Signal</keyword>
<reference evidence="2 3" key="1">
    <citation type="submission" date="2024-06" db="EMBL/GenBank/DDBJ databases">
        <title>Genomic Encyclopedia of Type Strains, Phase IV (KMG-IV): sequencing the most valuable type-strain genomes for metagenomic binning, comparative biology and taxonomic classification.</title>
        <authorList>
            <person name="Goeker M."/>
        </authorList>
    </citation>
    <scope>NUCLEOTIDE SEQUENCE [LARGE SCALE GENOMIC DNA]</scope>
    <source>
        <strain evidence="2 3">DSM 29388</strain>
    </source>
</reference>
<organism evidence="2 3">
    <name type="scientific">Moheibacter stercoris</name>
    <dbReference type="NCBI Taxonomy" id="1628251"/>
    <lineage>
        <taxon>Bacteria</taxon>
        <taxon>Pseudomonadati</taxon>
        <taxon>Bacteroidota</taxon>
        <taxon>Flavobacteriia</taxon>
        <taxon>Flavobacteriales</taxon>
        <taxon>Weeksellaceae</taxon>
        <taxon>Moheibacter</taxon>
    </lineage>
</organism>
<evidence type="ECO:0000313" key="2">
    <source>
        <dbReference type="EMBL" id="MET3732022.1"/>
    </source>
</evidence>
<dbReference type="RefSeq" id="WP_354508835.1">
    <property type="nucleotide sequence ID" value="NZ_JBEPMO010000008.1"/>
</dbReference>
<evidence type="ECO:0000256" key="1">
    <source>
        <dbReference type="SAM" id="SignalP"/>
    </source>
</evidence>
<dbReference type="Pfam" id="PF13585">
    <property type="entry name" value="CHU_C"/>
    <property type="match status" value="1"/>
</dbReference>
<feature type="signal peptide" evidence="1">
    <location>
        <begin position="1"/>
        <end position="19"/>
    </location>
</feature>
<keyword evidence="3" id="KW-1185">Reference proteome</keyword>
<dbReference type="Proteomes" id="UP001549146">
    <property type="component" value="Unassembled WGS sequence"/>
</dbReference>
<dbReference type="InterPro" id="IPR013783">
    <property type="entry name" value="Ig-like_fold"/>
</dbReference>
<comment type="caution">
    <text evidence="2">The sequence shown here is derived from an EMBL/GenBank/DDBJ whole genome shotgun (WGS) entry which is preliminary data.</text>
</comment>
<proteinExistence type="predicted"/>
<gene>
    <name evidence="2" type="ORF">ABID46_001606</name>
</gene>
<dbReference type="NCBIfam" id="TIGR04131">
    <property type="entry name" value="Bac_Flav_CTERM"/>
    <property type="match status" value="1"/>
</dbReference>
<sequence length="1219" mass="133134">MKKILSLFISISFTINLFAQDLQLYEAFLGKYDFTMFGNTMNTTANGTGAPCTINTSSSANLTLTPNQTLEKAYLYWAGSGGAHNFDFNIRLNNIPITPTRTFTTDIASRDVTSAFADITNIIAANGNGVYTVSDFDLSAVIWDYCGNATNFGGWAVVVVYSEPTLTNNLVNVYDGFVRVDQYNNEAEITLQNLNVLNQQGNRVGFLAWEGDENIAVNERLEINNIIVSNPPLNPANNAFNGTNSFTGSNTLYNMDLDVYDISNNTQEGDDQLFIKLTSGQDAIIINNLVVVLNSEVPDATIECDVAQGGCDDRDIVIDYTVGNYVATRDLAGGTPIAFYADNELIGTSATQNIIPIGGSESGTITLTVPMSVANTFEFRAKVDDDGTGQGTVTEFSETNNEYIREITLGMTPLVNPFDALVKCDTNDDGFEIFDLTITGNQMVGTQTGIQIRFYINQADAEAGNGNNIVNPNAYTNIYSPQTIYVRMNDIVGCYVVTPFQIEITSPVELTTGLPNLLACSLDMNPVGDSFDLTQHEALILNGSNPADFTFTYHLTQSDARTGNAPIANPTAYINTASPQTIWVRKISAEGCVEFVTFQIETTLPTELTHEIDSLSECAPTMTLTGITIDLTENLASVLNGGNAADYIITYHLNQPDAANGVGAIVNSNAYQNTSATQTIWVRLVDDQNCVQFGSFEIMIVAPDAIDYTIPDFENCSEDQVLTGIATDLTLHEPAILNGADPTSVVITYHTSQTGARNNTDIIAIPTNYINISSPETIWVRLEDENGCISVGSFELIYRAAPLLQTAQIEECSMFGPAEFNLANFNPLISDGSTDLVFEYYATLADAQNQTNALPVNYTPTTISATVFIRVANQYTCWSIIEVQLETVINTSELDNTYFECDSPTEPNDGFTSFNLPSLQNQINTSLGLAGSILTFHTSMNDAETGANPIPNPSNYVNTSSPQTIYARALDADGNCGGIAEFIIEVAPVPEFELPEYVAYCPGDERIFNFFDPYGGYLWLNPDGEIISNSSTVTFEEEGMHTLIVRETADGCPAERQIEVIFDNPPTITNIVVNDHTVTISATGGTPPYQYSYNNGLTWHDTYILNNVPGGIHDLIAKSKYGCISDAKTFGVLGIPNFISPNGDGINDYWEIRGLEVHPDAHIQIFDRYGKLFVDRKIDANFRWDAKYLGNPIPSGDYWYIITISDGKKVSGHISVRNR</sequence>
<dbReference type="Gene3D" id="2.60.40.10">
    <property type="entry name" value="Immunoglobulins"/>
    <property type="match status" value="1"/>
</dbReference>